<accession>A0A1F7GCZ0</accession>
<evidence type="ECO:0000256" key="3">
    <source>
        <dbReference type="ARBA" id="ARBA00023239"/>
    </source>
</evidence>
<dbReference type="GO" id="GO:0006729">
    <property type="term" value="P:tetrahydrobiopterin biosynthetic process"/>
    <property type="evidence" value="ECO:0007669"/>
    <property type="project" value="InterPro"/>
</dbReference>
<evidence type="ECO:0000313" key="6">
    <source>
        <dbReference type="Proteomes" id="UP000177208"/>
    </source>
</evidence>
<comment type="caution">
    <text evidence="5">The sequence shown here is derived from an EMBL/GenBank/DDBJ whole genome shotgun (WGS) entry which is preliminary data.</text>
</comment>
<dbReference type="NCBIfam" id="NF002017">
    <property type="entry name" value="PRK00823.1-2"/>
    <property type="match status" value="1"/>
</dbReference>
<reference evidence="5 6" key="1">
    <citation type="journal article" date="2016" name="Nat. Commun.">
        <title>Thousands of microbial genomes shed light on interconnected biogeochemical processes in an aquifer system.</title>
        <authorList>
            <person name="Anantharaman K."/>
            <person name="Brown C.T."/>
            <person name="Hug L.A."/>
            <person name="Sharon I."/>
            <person name="Castelle C.J."/>
            <person name="Probst A.J."/>
            <person name="Thomas B.C."/>
            <person name="Singh A."/>
            <person name="Wilkins M.J."/>
            <person name="Karaoz U."/>
            <person name="Brodie E.L."/>
            <person name="Williams K.H."/>
            <person name="Hubbard S.S."/>
            <person name="Banfield J.F."/>
        </authorList>
    </citation>
    <scope>NUCLEOTIDE SEQUENCE [LARGE SCALE GENOMIC DNA]</scope>
</reference>
<dbReference type="CDD" id="cd00488">
    <property type="entry name" value="PCD_DCoH"/>
    <property type="match status" value="1"/>
</dbReference>
<evidence type="ECO:0000256" key="1">
    <source>
        <dbReference type="ARBA" id="ARBA00001554"/>
    </source>
</evidence>
<gene>
    <name evidence="5" type="ORF">A2774_00085</name>
</gene>
<dbReference type="InterPro" id="IPR001533">
    <property type="entry name" value="Pterin_deHydtase"/>
</dbReference>
<dbReference type="Proteomes" id="UP000177208">
    <property type="component" value="Unassembled WGS sequence"/>
</dbReference>
<dbReference type="SUPFAM" id="SSF55248">
    <property type="entry name" value="PCD-like"/>
    <property type="match status" value="1"/>
</dbReference>
<dbReference type="Pfam" id="PF01329">
    <property type="entry name" value="Pterin_4a"/>
    <property type="match status" value="1"/>
</dbReference>
<keyword evidence="3 4" id="KW-0456">Lyase</keyword>
<organism evidence="5 6">
    <name type="scientific">Candidatus Roizmanbacteria bacterium RIFCSPHIGHO2_01_FULL_39_12c</name>
    <dbReference type="NCBI Taxonomy" id="1802031"/>
    <lineage>
        <taxon>Bacteria</taxon>
        <taxon>Candidatus Roizmaniibacteriota</taxon>
    </lineage>
</organism>
<dbReference type="Gene3D" id="3.30.1360.20">
    <property type="entry name" value="Transcriptional coactivator/pterin dehydratase"/>
    <property type="match status" value="1"/>
</dbReference>
<dbReference type="PANTHER" id="PTHR12599">
    <property type="entry name" value="PTERIN-4-ALPHA-CARBINOLAMINE DEHYDRATASE"/>
    <property type="match status" value="1"/>
</dbReference>
<dbReference type="PANTHER" id="PTHR12599:SF0">
    <property type="entry name" value="PTERIN-4-ALPHA-CARBINOLAMINE DEHYDRATASE"/>
    <property type="match status" value="1"/>
</dbReference>
<sequence>MANKLINKKCIPCEGYESPMIEVEIKDYLKEMKNDWTVIENKKIAYIFKFKTFKEAIEFVNQVAKLAESEDHHPNIHILYDKVKIVLSTHSVGGLSENDFILAAKIENLI</sequence>
<dbReference type="InterPro" id="IPR036428">
    <property type="entry name" value="PCD_sf"/>
</dbReference>
<protein>
    <recommendedName>
        <fullName evidence="4">Putative pterin-4-alpha-carbinolamine dehydratase</fullName>
        <shortName evidence="4">PHS</shortName>
        <ecNumber evidence="4">4.2.1.96</ecNumber>
    </recommendedName>
    <alternativeName>
        <fullName evidence="4">4-alpha-hydroxy-tetrahydropterin dehydratase</fullName>
    </alternativeName>
    <alternativeName>
        <fullName evidence="4">Pterin carbinolamine dehydratase</fullName>
        <shortName evidence="4">PCD</shortName>
    </alternativeName>
</protein>
<comment type="catalytic activity">
    <reaction evidence="1 4">
        <text>(4aS,6R)-4a-hydroxy-L-erythro-5,6,7,8-tetrahydrobiopterin = (6R)-L-erythro-6,7-dihydrobiopterin + H2O</text>
        <dbReference type="Rhea" id="RHEA:11920"/>
        <dbReference type="ChEBI" id="CHEBI:15377"/>
        <dbReference type="ChEBI" id="CHEBI:15642"/>
        <dbReference type="ChEBI" id="CHEBI:43120"/>
        <dbReference type="EC" id="4.2.1.96"/>
    </reaction>
</comment>
<comment type="similarity">
    <text evidence="2 4">Belongs to the pterin-4-alpha-carbinolamine dehydratase family.</text>
</comment>
<dbReference type="EC" id="4.2.1.96" evidence="4"/>
<dbReference type="GO" id="GO:0008124">
    <property type="term" value="F:4-alpha-hydroxytetrahydrobiopterin dehydratase activity"/>
    <property type="evidence" value="ECO:0007669"/>
    <property type="project" value="UniProtKB-UniRule"/>
</dbReference>
<evidence type="ECO:0000256" key="4">
    <source>
        <dbReference type="HAMAP-Rule" id="MF_00434"/>
    </source>
</evidence>
<dbReference type="EMBL" id="MFZG01000019">
    <property type="protein sequence ID" value="OGK16685.1"/>
    <property type="molecule type" value="Genomic_DNA"/>
</dbReference>
<proteinExistence type="inferred from homology"/>
<dbReference type="HAMAP" id="MF_00434">
    <property type="entry name" value="Pterin_4_alpha"/>
    <property type="match status" value="1"/>
</dbReference>
<dbReference type="AlphaFoldDB" id="A0A1F7GCZ0"/>
<evidence type="ECO:0000313" key="5">
    <source>
        <dbReference type="EMBL" id="OGK16685.1"/>
    </source>
</evidence>
<evidence type="ECO:0000256" key="2">
    <source>
        <dbReference type="ARBA" id="ARBA00006472"/>
    </source>
</evidence>
<name>A0A1F7GCZ0_9BACT</name>